<keyword evidence="3" id="KW-1185">Reference proteome</keyword>
<evidence type="ECO:0000313" key="2">
    <source>
        <dbReference type="EMBL" id="SJL18779.1"/>
    </source>
</evidence>
<name>A0A284SCQ6_ARMOS</name>
<organism evidence="2 3">
    <name type="scientific">Armillaria ostoyae</name>
    <name type="common">Armillaria root rot fungus</name>
    <dbReference type="NCBI Taxonomy" id="47428"/>
    <lineage>
        <taxon>Eukaryota</taxon>
        <taxon>Fungi</taxon>
        <taxon>Dikarya</taxon>
        <taxon>Basidiomycota</taxon>
        <taxon>Agaricomycotina</taxon>
        <taxon>Agaricomycetes</taxon>
        <taxon>Agaricomycetidae</taxon>
        <taxon>Agaricales</taxon>
        <taxon>Marasmiineae</taxon>
        <taxon>Physalacriaceae</taxon>
        <taxon>Armillaria</taxon>
    </lineage>
</organism>
<evidence type="ECO:0000256" key="1">
    <source>
        <dbReference type="SAM" id="Phobius"/>
    </source>
</evidence>
<dbReference type="OrthoDB" id="2871867at2759"/>
<accession>A0A284SCQ6</accession>
<keyword evidence="1" id="KW-1133">Transmembrane helix</keyword>
<dbReference type="AlphaFoldDB" id="A0A284SCQ6"/>
<proteinExistence type="predicted"/>
<feature type="transmembrane region" description="Helical" evidence="1">
    <location>
        <begin position="28"/>
        <end position="50"/>
    </location>
</feature>
<feature type="transmembrane region" description="Helical" evidence="1">
    <location>
        <begin position="62"/>
        <end position="85"/>
    </location>
</feature>
<gene>
    <name evidence="2" type="ORF">ARMOST_22379</name>
</gene>
<reference evidence="3" key="1">
    <citation type="journal article" date="2017" name="Nat. Ecol. Evol.">
        <title>Genome expansion and lineage-specific genetic innovations in the forest pathogenic fungi Armillaria.</title>
        <authorList>
            <person name="Sipos G."/>
            <person name="Prasanna A.N."/>
            <person name="Walter M.C."/>
            <person name="O'Connor E."/>
            <person name="Balint B."/>
            <person name="Krizsan K."/>
            <person name="Kiss B."/>
            <person name="Hess J."/>
            <person name="Varga T."/>
            <person name="Slot J."/>
            <person name="Riley R."/>
            <person name="Boka B."/>
            <person name="Rigling D."/>
            <person name="Barry K."/>
            <person name="Lee J."/>
            <person name="Mihaltcheva S."/>
            <person name="LaButti K."/>
            <person name="Lipzen A."/>
            <person name="Waldron R."/>
            <person name="Moloney N.M."/>
            <person name="Sperisen C."/>
            <person name="Kredics L."/>
            <person name="Vagvoelgyi C."/>
            <person name="Patrignani A."/>
            <person name="Fitzpatrick D."/>
            <person name="Nagy I."/>
            <person name="Doyle S."/>
            <person name="Anderson J.B."/>
            <person name="Grigoriev I.V."/>
            <person name="Gueldener U."/>
            <person name="Muensterkoetter M."/>
            <person name="Nagy L.G."/>
        </authorList>
    </citation>
    <scope>NUCLEOTIDE SEQUENCE [LARGE SCALE GENOMIC DNA]</scope>
    <source>
        <strain evidence="3">C18/9</strain>
    </source>
</reference>
<dbReference type="OMA" id="IKSSAMY"/>
<protein>
    <submittedName>
        <fullName evidence="2">Uncharacterized protein</fullName>
    </submittedName>
</protein>
<feature type="transmembrane region" description="Helical" evidence="1">
    <location>
        <begin position="97"/>
        <end position="116"/>
    </location>
</feature>
<evidence type="ECO:0000313" key="3">
    <source>
        <dbReference type="Proteomes" id="UP000219338"/>
    </source>
</evidence>
<dbReference type="Proteomes" id="UP000219338">
    <property type="component" value="Unassembled WGS sequence"/>
</dbReference>
<dbReference type="EMBL" id="FUEG01000069">
    <property type="protein sequence ID" value="SJL18779.1"/>
    <property type="molecule type" value="Genomic_DNA"/>
</dbReference>
<keyword evidence="1" id="KW-0472">Membrane</keyword>
<sequence length="146" mass="16596">MKGMQMFSDLRNLTDDTRPFAAQIDWSLVYIVLVLATTLLCTFLITYPIVHYMPEITASQKIVEIFIKSSAMYTLSLIIYVALVSKNLEVGYYTDTIAVYVRAIALTLLVGCFSAHPNAILQRQKMVSTWEYHPPLVGFSSGRRYK</sequence>
<keyword evidence="1" id="KW-0812">Transmembrane</keyword>